<reference evidence="10" key="1">
    <citation type="journal article" date="2020" name="Stud. Mycol.">
        <title>101 Dothideomycetes genomes: a test case for predicting lifestyles and emergence of pathogens.</title>
        <authorList>
            <person name="Haridas S."/>
            <person name="Albert R."/>
            <person name="Binder M."/>
            <person name="Bloem J."/>
            <person name="Labutti K."/>
            <person name="Salamov A."/>
            <person name="Andreopoulos B."/>
            <person name="Baker S."/>
            <person name="Barry K."/>
            <person name="Bills G."/>
            <person name="Bluhm B."/>
            <person name="Cannon C."/>
            <person name="Castanera R."/>
            <person name="Culley D."/>
            <person name="Daum C."/>
            <person name="Ezra D."/>
            <person name="Gonzalez J."/>
            <person name="Henrissat B."/>
            <person name="Kuo A."/>
            <person name="Liang C."/>
            <person name="Lipzen A."/>
            <person name="Lutzoni F."/>
            <person name="Magnuson J."/>
            <person name="Mondo S."/>
            <person name="Nolan M."/>
            <person name="Ohm R."/>
            <person name="Pangilinan J."/>
            <person name="Park H.-J."/>
            <person name="Ramirez L."/>
            <person name="Alfaro M."/>
            <person name="Sun H."/>
            <person name="Tritt A."/>
            <person name="Yoshinaga Y."/>
            <person name="Zwiers L.-H."/>
            <person name="Turgeon B."/>
            <person name="Goodwin S."/>
            <person name="Spatafora J."/>
            <person name="Crous P."/>
            <person name="Grigoriev I."/>
        </authorList>
    </citation>
    <scope>NUCLEOTIDE SEQUENCE</scope>
    <source>
        <strain evidence="10">CBS 121167</strain>
    </source>
</reference>
<comment type="similarity">
    <text evidence="2 8">Belongs to the Mediator complex subunit 18 family.</text>
</comment>
<comment type="subcellular location">
    <subcellularLocation>
        <location evidence="1 8">Nucleus</location>
    </subcellularLocation>
</comment>
<dbReference type="PANTHER" id="PTHR13321">
    <property type="entry name" value="MEDIATOR OF RNA POLYMERASE II TRANSCRIPTION, SUBUNIT 18"/>
    <property type="match status" value="1"/>
</dbReference>
<comment type="function">
    <text evidence="8">Component of the Mediator complex, a coactivator involved in the regulated transcription of nearly all RNA polymerase II-dependent genes. Mediator functions as a bridge to convey information from gene-specific regulatory proteins to the basal RNA polymerase II transcription machinery. Mediator is recruited to promoters by direct interactions with regulatory proteins and serves as a scaffold for the assembly of a functional preinitiation complex with RNA polymerase II and the general transcription factors.</text>
</comment>
<evidence type="ECO:0000256" key="7">
    <source>
        <dbReference type="ARBA" id="ARBA00032012"/>
    </source>
</evidence>
<feature type="region of interest" description="Disordered" evidence="9">
    <location>
        <begin position="254"/>
        <end position="277"/>
    </location>
</feature>
<dbReference type="GO" id="GO:0006357">
    <property type="term" value="P:regulation of transcription by RNA polymerase II"/>
    <property type="evidence" value="ECO:0007669"/>
    <property type="project" value="InterPro"/>
</dbReference>
<dbReference type="Proteomes" id="UP000799438">
    <property type="component" value="Unassembled WGS sequence"/>
</dbReference>
<dbReference type="GO" id="GO:0003712">
    <property type="term" value="F:transcription coregulator activity"/>
    <property type="evidence" value="ECO:0007669"/>
    <property type="project" value="InterPro"/>
</dbReference>
<evidence type="ECO:0000256" key="1">
    <source>
        <dbReference type="ARBA" id="ARBA00004123"/>
    </source>
</evidence>
<evidence type="ECO:0000313" key="11">
    <source>
        <dbReference type="Proteomes" id="UP000799438"/>
    </source>
</evidence>
<feature type="region of interest" description="Disordered" evidence="9">
    <location>
        <begin position="49"/>
        <end position="69"/>
    </location>
</feature>
<dbReference type="Gene3D" id="2.40.320.10">
    <property type="entry name" value="Hypothetical Protein Pfu-838710-001"/>
    <property type="match status" value="1"/>
</dbReference>
<dbReference type="AlphaFoldDB" id="A0A6A6BDS5"/>
<feature type="compositionally biased region" description="Basic and acidic residues" evidence="9">
    <location>
        <begin position="254"/>
        <end position="265"/>
    </location>
</feature>
<dbReference type="OrthoDB" id="5348092at2759"/>
<name>A0A6A6BDS5_9PEZI</name>
<evidence type="ECO:0000256" key="8">
    <source>
        <dbReference type="RuleBase" id="RU364150"/>
    </source>
</evidence>
<dbReference type="GO" id="GO:0016592">
    <property type="term" value="C:mediator complex"/>
    <property type="evidence" value="ECO:0007669"/>
    <property type="project" value="InterPro"/>
</dbReference>
<evidence type="ECO:0000256" key="2">
    <source>
        <dbReference type="ARBA" id="ARBA00009814"/>
    </source>
</evidence>
<keyword evidence="6 8" id="KW-0539">Nucleus</keyword>
<evidence type="ECO:0000256" key="3">
    <source>
        <dbReference type="ARBA" id="ARBA00019612"/>
    </source>
</evidence>
<dbReference type="InterPro" id="IPR019095">
    <property type="entry name" value="Mediator_Med18"/>
</dbReference>
<organism evidence="10 11">
    <name type="scientific">Aplosporella prunicola CBS 121167</name>
    <dbReference type="NCBI Taxonomy" id="1176127"/>
    <lineage>
        <taxon>Eukaryota</taxon>
        <taxon>Fungi</taxon>
        <taxon>Dikarya</taxon>
        <taxon>Ascomycota</taxon>
        <taxon>Pezizomycotina</taxon>
        <taxon>Dothideomycetes</taxon>
        <taxon>Dothideomycetes incertae sedis</taxon>
        <taxon>Botryosphaeriales</taxon>
        <taxon>Aplosporellaceae</taxon>
        <taxon>Aplosporella</taxon>
    </lineage>
</organism>
<feature type="compositionally biased region" description="Polar residues" evidence="9">
    <location>
        <begin position="53"/>
        <end position="69"/>
    </location>
</feature>
<proteinExistence type="inferred from homology"/>
<evidence type="ECO:0000313" key="10">
    <source>
        <dbReference type="EMBL" id="KAF2142342.1"/>
    </source>
</evidence>
<evidence type="ECO:0000256" key="5">
    <source>
        <dbReference type="ARBA" id="ARBA00023163"/>
    </source>
</evidence>
<dbReference type="GO" id="GO:0006369">
    <property type="term" value="P:termination of RNA polymerase II transcription"/>
    <property type="evidence" value="ECO:0007669"/>
    <property type="project" value="TreeGrafter"/>
</dbReference>
<keyword evidence="11" id="KW-1185">Reference proteome</keyword>
<dbReference type="Pfam" id="PF09637">
    <property type="entry name" value="Med18"/>
    <property type="match status" value="1"/>
</dbReference>
<evidence type="ECO:0000256" key="9">
    <source>
        <dbReference type="SAM" id="MobiDB-lite"/>
    </source>
</evidence>
<sequence length="277" mass="31409">MHELLLFGQVPPSRHEQLLNILAGIAGMQPQRSIQRHVVYKPQRAPMRRQYAQGASQNLPTNQRQQAQNPLTKDQYYWQIVRDVHEADFENGPDAPRNGDQKGWATLFQDVPEPGKRPANLRWTQTTDISSGNAHAFMKASLYRYVSEYVDEGYQLVHKNAVILLHRILRFPNPDPSIDHPLEKLPPFNNLEPLDKSGGYVLQVTVTLQDGYKPETLEKGNAEIMAFKNLMKGVVELDAADRLAMDTRVKPMTEEEEIAAERAAREQAQAQSQAVPP</sequence>
<evidence type="ECO:0000256" key="4">
    <source>
        <dbReference type="ARBA" id="ARBA00023015"/>
    </source>
</evidence>
<comment type="subunit">
    <text evidence="8">Component of the Mediator complex.</text>
</comment>
<dbReference type="PANTHER" id="PTHR13321:SF2">
    <property type="entry name" value="MEDIATOR OF RNA POLYMERASE II TRANSCRIPTION SUBUNIT 18"/>
    <property type="match status" value="1"/>
</dbReference>
<keyword evidence="8" id="KW-0010">Activator</keyword>
<dbReference type="EMBL" id="ML995484">
    <property type="protein sequence ID" value="KAF2142342.1"/>
    <property type="molecule type" value="Genomic_DNA"/>
</dbReference>
<feature type="compositionally biased region" description="Low complexity" evidence="9">
    <location>
        <begin position="266"/>
        <end position="277"/>
    </location>
</feature>
<gene>
    <name evidence="8" type="primary">MED18</name>
    <name evidence="10" type="ORF">K452DRAFT_318004</name>
</gene>
<evidence type="ECO:0000256" key="6">
    <source>
        <dbReference type="ARBA" id="ARBA00023242"/>
    </source>
</evidence>
<protein>
    <recommendedName>
        <fullName evidence="3 8">Mediator of RNA polymerase II transcription subunit 18</fullName>
    </recommendedName>
    <alternativeName>
        <fullName evidence="7 8">Mediator complex subunit 18</fullName>
    </alternativeName>
</protein>
<accession>A0A6A6BDS5</accession>
<keyword evidence="5 8" id="KW-0804">Transcription</keyword>
<dbReference type="GO" id="GO:0070847">
    <property type="term" value="C:core mediator complex"/>
    <property type="evidence" value="ECO:0007669"/>
    <property type="project" value="TreeGrafter"/>
</dbReference>
<keyword evidence="4 8" id="KW-0805">Transcription regulation</keyword>